<organism evidence="1 2">
    <name type="scientific">Embleya scabrispora</name>
    <dbReference type="NCBI Taxonomy" id="159449"/>
    <lineage>
        <taxon>Bacteria</taxon>
        <taxon>Bacillati</taxon>
        <taxon>Actinomycetota</taxon>
        <taxon>Actinomycetes</taxon>
        <taxon>Kitasatosporales</taxon>
        <taxon>Streptomycetaceae</taxon>
        <taxon>Embleya</taxon>
    </lineage>
</organism>
<dbReference type="Proteomes" id="UP000190037">
    <property type="component" value="Unassembled WGS sequence"/>
</dbReference>
<reference evidence="1 2" key="1">
    <citation type="submission" date="2017-03" db="EMBL/GenBank/DDBJ databases">
        <title>Draft genome sequence of Streptomyces scabrisporus NF3, endophyte isolated from Amphipterygium adstringens.</title>
        <authorList>
            <person name="Vazquez M."/>
            <person name="Ceapa C.D."/>
            <person name="Rodriguez Luna D."/>
            <person name="Sanchez Esquivel S."/>
        </authorList>
    </citation>
    <scope>NUCLEOTIDE SEQUENCE [LARGE SCALE GENOMIC DNA]</scope>
    <source>
        <strain evidence="1 2">NF3</strain>
    </source>
</reference>
<sequence>MDSTIPEPRTPDLVIRVGGGRWPSPAEIRAELPEDVRAEFERDFAAALAHAHDTGQLAMLADLLAGWQRHLILRRTGDYERILERAARLHAGEELETVPAAETRRT</sequence>
<dbReference type="EMBL" id="MWQN01000001">
    <property type="protein sequence ID" value="OPC79750.1"/>
    <property type="molecule type" value="Genomic_DNA"/>
</dbReference>
<dbReference type="AlphaFoldDB" id="A0A1T3NST8"/>
<protein>
    <submittedName>
        <fullName evidence="1">Uncharacterized protein</fullName>
    </submittedName>
</protein>
<evidence type="ECO:0000313" key="2">
    <source>
        <dbReference type="Proteomes" id="UP000190037"/>
    </source>
</evidence>
<proteinExistence type="predicted"/>
<dbReference type="RefSeq" id="WP_078974018.1">
    <property type="nucleotide sequence ID" value="NZ_MWQN01000001.1"/>
</dbReference>
<evidence type="ECO:0000313" key="1">
    <source>
        <dbReference type="EMBL" id="OPC79750.1"/>
    </source>
</evidence>
<dbReference type="OrthoDB" id="4215387at2"/>
<name>A0A1T3NST8_9ACTN</name>
<dbReference type="InterPro" id="IPR046214">
    <property type="entry name" value="DUF6247"/>
</dbReference>
<gene>
    <name evidence="1" type="ORF">B4N89_01240</name>
</gene>
<dbReference type="Pfam" id="PF19760">
    <property type="entry name" value="DUF6247"/>
    <property type="match status" value="1"/>
</dbReference>
<comment type="caution">
    <text evidence="1">The sequence shown here is derived from an EMBL/GenBank/DDBJ whole genome shotgun (WGS) entry which is preliminary data.</text>
</comment>
<accession>A0A1T3NST8</accession>
<keyword evidence="2" id="KW-1185">Reference proteome</keyword>